<evidence type="ECO:0000256" key="7">
    <source>
        <dbReference type="SAM" id="SignalP"/>
    </source>
</evidence>
<evidence type="ECO:0000256" key="1">
    <source>
        <dbReference type="ARBA" id="ARBA00004442"/>
    </source>
</evidence>
<keyword evidence="5" id="KW-0175">Coiled coil</keyword>
<feature type="signal peptide" evidence="7">
    <location>
        <begin position="1"/>
        <end position="29"/>
    </location>
</feature>
<gene>
    <name evidence="9" type="ORF">M3P05_07010</name>
</gene>
<comment type="caution">
    <text evidence="9">The sequence shown here is derived from an EMBL/GenBank/DDBJ whole genome shotgun (WGS) entry which is preliminary data.</text>
</comment>
<dbReference type="CDD" id="cd07185">
    <property type="entry name" value="OmpA_C-like"/>
    <property type="match status" value="1"/>
</dbReference>
<feature type="chain" id="PRO_5047371270" evidence="7">
    <location>
        <begin position="30"/>
        <end position="244"/>
    </location>
</feature>
<evidence type="ECO:0000313" key="10">
    <source>
        <dbReference type="Proteomes" id="UP001203338"/>
    </source>
</evidence>
<dbReference type="InterPro" id="IPR006665">
    <property type="entry name" value="OmpA-like"/>
</dbReference>
<dbReference type="Pfam" id="PF00691">
    <property type="entry name" value="OmpA"/>
    <property type="match status" value="1"/>
</dbReference>
<evidence type="ECO:0000256" key="5">
    <source>
        <dbReference type="SAM" id="Coils"/>
    </source>
</evidence>
<dbReference type="PRINTS" id="PR01021">
    <property type="entry name" value="OMPADOMAIN"/>
</dbReference>
<dbReference type="PANTHER" id="PTHR30329">
    <property type="entry name" value="STATOR ELEMENT OF FLAGELLAR MOTOR COMPLEX"/>
    <property type="match status" value="1"/>
</dbReference>
<dbReference type="RefSeq" id="WP_249698755.1">
    <property type="nucleotide sequence ID" value="NZ_JAMFLX010000007.1"/>
</dbReference>
<keyword evidence="3" id="KW-0998">Cell outer membrane</keyword>
<dbReference type="EMBL" id="JAMFLX010000007">
    <property type="protein sequence ID" value="MCL6269687.1"/>
    <property type="molecule type" value="Genomic_DNA"/>
</dbReference>
<dbReference type="PROSITE" id="PS51123">
    <property type="entry name" value="OMPA_2"/>
    <property type="match status" value="1"/>
</dbReference>
<feature type="coiled-coil region" evidence="5">
    <location>
        <begin position="81"/>
        <end position="115"/>
    </location>
</feature>
<evidence type="ECO:0000313" key="9">
    <source>
        <dbReference type="EMBL" id="MCL6269687.1"/>
    </source>
</evidence>
<dbReference type="SUPFAM" id="SSF103088">
    <property type="entry name" value="OmpA-like"/>
    <property type="match status" value="1"/>
</dbReference>
<dbReference type="InterPro" id="IPR006664">
    <property type="entry name" value="OMP_bac"/>
</dbReference>
<accession>A0ABT0PE87</accession>
<dbReference type="InterPro" id="IPR036737">
    <property type="entry name" value="OmpA-like_sf"/>
</dbReference>
<keyword evidence="6" id="KW-0812">Transmembrane</keyword>
<dbReference type="Proteomes" id="UP001203338">
    <property type="component" value="Unassembled WGS sequence"/>
</dbReference>
<name>A0ABT0PE87_9GAMM</name>
<keyword evidence="10" id="KW-1185">Reference proteome</keyword>
<keyword evidence="6" id="KW-1133">Transmembrane helix</keyword>
<comment type="subcellular location">
    <subcellularLocation>
        <location evidence="1">Cell outer membrane</location>
    </subcellularLocation>
</comment>
<dbReference type="InterPro" id="IPR050330">
    <property type="entry name" value="Bact_OuterMem_StrucFunc"/>
</dbReference>
<protein>
    <submittedName>
        <fullName evidence="9">OmpA family protein</fullName>
    </submittedName>
</protein>
<evidence type="ECO:0000259" key="8">
    <source>
        <dbReference type="PROSITE" id="PS51123"/>
    </source>
</evidence>
<feature type="domain" description="OmpA-like" evidence="8">
    <location>
        <begin position="120"/>
        <end position="237"/>
    </location>
</feature>
<reference evidence="9 10" key="1">
    <citation type="submission" date="2022-05" db="EMBL/GenBank/DDBJ databases">
        <authorList>
            <person name="Park J.-S."/>
        </authorList>
    </citation>
    <scope>NUCLEOTIDE SEQUENCE [LARGE SCALE GENOMIC DNA]</scope>
    <source>
        <strain evidence="9 10">2012CJ34-2</strain>
    </source>
</reference>
<evidence type="ECO:0000256" key="3">
    <source>
        <dbReference type="ARBA" id="ARBA00023237"/>
    </source>
</evidence>
<feature type="transmembrane region" description="Helical" evidence="6">
    <location>
        <begin position="45"/>
        <end position="67"/>
    </location>
</feature>
<dbReference type="Gene3D" id="3.30.1330.60">
    <property type="entry name" value="OmpA-like domain"/>
    <property type="match status" value="1"/>
</dbReference>
<sequence>MTRKNNNSRLSAMALALGLTVMTALPVQAQEKPHGEWTTAKTSVMAGTSIAGALLGGPIGFVLGVAAGDWLGTSVNKAEEGERLAGERDRLMDELAQLQQQLDETQTQLVAARQETGRYQDLALDSLQLTVMFDTAGDTLNDRDKNRLDHLVRLLNEHEQISVQLTGYADPRGEESYNIQLSERRAESVKSYLIDHGIAAERVFTKGEGALKSLAKNGNYDAYAMERVVTIELREESKEQFAAK</sequence>
<keyword evidence="7" id="KW-0732">Signal</keyword>
<organism evidence="9 10">
    <name type="scientific">Parendozoicomonas callyspongiae</name>
    <dbReference type="NCBI Taxonomy" id="2942213"/>
    <lineage>
        <taxon>Bacteria</taxon>
        <taxon>Pseudomonadati</taxon>
        <taxon>Pseudomonadota</taxon>
        <taxon>Gammaproteobacteria</taxon>
        <taxon>Oceanospirillales</taxon>
        <taxon>Endozoicomonadaceae</taxon>
        <taxon>Parendozoicomonas</taxon>
    </lineage>
</organism>
<proteinExistence type="predicted"/>
<keyword evidence="2 4" id="KW-0472">Membrane</keyword>
<evidence type="ECO:0000256" key="6">
    <source>
        <dbReference type="SAM" id="Phobius"/>
    </source>
</evidence>
<dbReference type="PANTHER" id="PTHR30329:SF21">
    <property type="entry name" value="LIPOPROTEIN YIAD-RELATED"/>
    <property type="match status" value="1"/>
</dbReference>
<evidence type="ECO:0000256" key="4">
    <source>
        <dbReference type="PROSITE-ProRule" id="PRU00473"/>
    </source>
</evidence>
<evidence type="ECO:0000256" key="2">
    <source>
        <dbReference type="ARBA" id="ARBA00023136"/>
    </source>
</evidence>